<accession>A0A1R3VHR4</accession>
<gene>
    <name evidence="1" type="ORF">BQ8794_60126</name>
</gene>
<name>A0A1R3VHR4_9HYPH</name>
<dbReference type="EMBL" id="FTPD01000056">
    <property type="protein sequence ID" value="SIT58817.1"/>
    <property type="molecule type" value="Genomic_DNA"/>
</dbReference>
<organism evidence="1 2">
    <name type="scientific">Mesorhizobium prunaredense</name>
    <dbReference type="NCBI Taxonomy" id="1631249"/>
    <lineage>
        <taxon>Bacteria</taxon>
        <taxon>Pseudomonadati</taxon>
        <taxon>Pseudomonadota</taxon>
        <taxon>Alphaproteobacteria</taxon>
        <taxon>Hyphomicrobiales</taxon>
        <taxon>Phyllobacteriaceae</taxon>
        <taxon>Mesorhizobium</taxon>
    </lineage>
</organism>
<reference evidence="2" key="1">
    <citation type="submission" date="2017-01" db="EMBL/GenBank/DDBJ databases">
        <authorList>
            <person name="Brunel B."/>
        </authorList>
    </citation>
    <scope>NUCLEOTIDE SEQUENCE [LARGE SCALE GENOMIC DNA]</scope>
</reference>
<evidence type="ECO:0000313" key="1">
    <source>
        <dbReference type="EMBL" id="SIT58817.1"/>
    </source>
</evidence>
<dbReference type="Proteomes" id="UP000188388">
    <property type="component" value="Unassembled WGS sequence"/>
</dbReference>
<protein>
    <submittedName>
        <fullName evidence="1">Putative periplasmic protein</fullName>
    </submittedName>
</protein>
<dbReference type="AlphaFoldDB" id="A0A1R3VHR4"/>
<sequence>MSAATLVFLGGRLRYFESGAKFGVHQFSFRDPSPDNIGRSQILSAKIALYVVEVGISPDFLSAIFEEDENETLVRKSR</sequence>
<keyword evidence="2" id="KW-1185">Reference proteome</keyword>
<evidence type="ECO:0000313" key="2">
    <source>
        <dbReference type="Proteomes" id="UP000188388"/>
    </source>
</evidence>
<proteinExistence type="predicted"/>